<dbReference type="InterPro" id="IPR019758">
    <property type="entry name" value="Pept_S26A_signal_pept_1_CS"/>
</dbReference>
<dbReference type="CDD" id="cd06530">
    <property type="entry name" value="S26_SPase_I"/>
    <property type="match status" value="1"/>
</dbReference>
<dbReference type="Gene3D" id="2.10.109.10">
    <property type="entry name" value="Umud Fragment, subunit A"/>
    <property type="match status" value="1"/>
</dbReference>
<keyword evidence="11" id="KW-1185">Reference proteome</keyword>
<feature type="region of interest" description="Disordered" evidence="8">
    <location>
        <begin position="1"/>
        <end position="69"/>
    </location>
</feature>
<organism evidence="10 11">
    <name type="scientific">Allonocardiopsis opalescens</name>
    <dbReference type="NCBI Taxonomy" id="1144618"/>
    <lineage>
        <taxon>Bacteria</taxon>
        <taxon>Bacillati</taxon>
        <taxon>Actinomycetota</taxon>
        <taxon>Actinomycetes</taxon>
        <taxon>Streptosporangiales</taxon>
        <taxon>Allonocardiopsis</taxon>
    </lineage>
</organism>
<evidence type="ECO:0000256" key="8">
    <source>
        <dbReference type="SAM" id="MobiDB-lite"/>
    </source>
</evidence>
<dbReference type="GO" id="GO:0009003">
    <property type="term" value="F:signal peptidase activity"/>
    <property type="evidence" value="ECO:0007669"/>
    <property type="project" value="UniProtKB-EC"/>
</dbReference>
<dbReference type="GO" id="GO:0005886">
    <property type="term" value="C:plasma membrane"/>
    <property type="evidence" value="ECO:0007669"/>
    <property type="project" value="UniProtKB-SubCell"/>
</dbReference>
<evidence type="ECO:0000256" key="2">
    <source>
        <dbReference type="ARBA" id="ARBA00004401"/>
    </source>
</evidence>
<dbReference type="InterPro" id="IPR019533">
    <property type="entry name" value="Peptidase_S26"/>
</dbReference>
<dbReference type="Pfam" id="PF10502">
    <property type="entry name" value="Peptidase_S26"/>
    <property type="match status" value="1"/>
</dbReference>
<feature type="transmembrane region" description="Helical" evidence="7">
    <location>
        <begin position="73"/>
        <end position="95"/>
    </location>
</feature>
<comment type="similarity">
    <text evidence="3 7">Belongs to the peptidase S26 family.</text>
</comment>
<dbReference type="InterPro" id="IPR000223">
    <property type="entry name" value="Pept_S26A_signal_pept_1"/>
</dbReference>
<evidence type="ECO:0000256" key="1">
    <source>
        <dbReference type="ARBA" id="ARBA00000677"/>
    </source>
</evidence>
<dbReference type="GO" id="GO:0004252">
    <property type="term" value="F:serine-type endopeptidase activity"/>
    <property type="evidence" value="ECO:0007669"/>
    <property type="project" value="InterPro"/>
</dbReference>
<reference evidence="10 11" key="1">
    <citation type="submission" date="2018-03" db="EMBL/GenBank/DDBJ databases">
        <title>Genomic Encyclopedia of Archaeal and Bacterial Type Strains, Phase II (KMG-II): from individual species to whole genera.</title>
        <authorList>
            <person name="Goeker M."/>
        </authorList>
    </citation>
    <scope>NUCLEOTIDE SEQUENCE [LARGE SCALE GENOMIC DNA]</scope>
    <source>
        <strain evidence="10 11">DSM 45601</strain>
    </source>
</reference>
<dbReference type="InterPro" id="IPR036286">
    <property type="entry name" value="LexA/Signal_pep-like_sf"/>
</dbReference>
<evidence type="ECO:0000256" key="7">
    <source>
        <dbReference type="RuleBase" id="RU362042"/>
    </source>
</evidence>
<dbReference type="RefSeq" id="WP_106249124.1">
    <property type="nucleotide sequence ID" value="NZ_PVZC01000006.1"/>
</dbReference>
<evidence type="ECO:0000256" key="3">
    <source>
        <dbReference type="ARBA" id="ARBA00009370"/>
    </source>
</evidence>
<dbReference type="Proteomes" id="UP000237846">
    <property type="component" value="Unassembled WGS sequence"/>
</dbReference>
<keyword evidence="7" id="KW-0812">Transmembrane</keyword>
<proteinExistence type="inferred from homology"/>
<comment type="subcellular location">
    <subcellularLocation>
        <location evidence="2">Cell membrane</location>
        <topology evidence="2">Single-pass type II membrane protein</topology>
    </subcellularLocation>
    <subcellularLocation>
        <location evidence="7">Membrane</location>
        <topology evidence="7">Single-pass type II membrane protein</topology>
    </subcellularLocation>
</comment>
<dbReference type="SUPFAM" id="SSF51306">
    <property type="entry name" value="LexA/Signal peptidase"/>
    <property type="match status" value="1"/>
</dbReference>
<evidence type="ECO:0000259" key="9">
    <source>
        <dbReference type="Pfam" id="PF10502"/>
    </source>
</evidence>
<dbReference type="PRINTS" id="PR00727">
    <property type="entry name" value="LEADERPTASE"/>
</dbReference>
<feature type="active site" evidence="6">
    <location>
        <position position="105"/>
    </location>
</feature>
<dbReference type="OrthoDB" id="9815782at2"/>
<accession>A0A2T0Q0J9</accession>
<feature type="compositionally biased region" description="Acidic residues" evidence="8">
    <location>
        <begin position="49"/>
        <end position="59"/>
    </location>
</feature>
<feature type="active site" evidence="6">
    <location>
        <position position="179"/>
    </location>
</feature>
<comment type="catalytic activity">
    <reaction evidence="1 7">
        <text>Cleavage of hydrophobic, N-terminal signal or leader sequences from secreted and periplasmic proteins.</text>
        <dbReference type="EC" id="3.4.21.89"/>
    </reaction>
</comment>
<evidence type="ECO:0000313" key="11">
    <source>
        <dbReference type="Proteomes" id="UP000237846"/>
    </source>
</evidence>
<name>A0A2T0Q0J9_9ACTN</name>
<dbReference type="NCBIfam" id="TIGR02227">
    <property type="entry name" value="sigpep_I_bact"/>
    <property type="match status" value="1"/>
</dbReference>
<evidence type="ECO:0000256" key="6">
    <source>
        <dbReference type="PIRSR" id="PIRSR600223-1"/>
    </source>
</evidence>
<keyword evidence="7" id="KW-0472">Membrane</keyword>
<evidence type="ECO:0000313" key="10">
    <source>
        <dbReference type="EMBL" id="PRX97235.1"/>
    </source>
</evidence>
<comment type="caution">
    <text evidence="10">The sequence shown here is derived from an EMBL/GenBank/DDBJ whole genome shotgun (WGS) entry which is preliminary data.</text>
</comment>
<dbReference type="PROSITE" id="PS00761">
    <property type="entry name" value="SPASE_I_3"/>
    <property type="match status" value="1"/>
</dbReference>
<dbReference type="GO" id="GO:0006465">
    <property type="term" value="P:signal peptide processing"/>
    <property type="evidence" value="ECO:0007669"/>
    <property type="project" value="InterPro"/>
</dbReference>
<keyword evidence="7" id="KW-1133">Transmembrane helix</keyword>
<evidence type="ECO:0000256" key="5">
    <source>
        <dbReference type="ARBA" id="ARBA00022801"/>
    </source>
</evidence>
<gene>
    <name evidence="10" type="ORF">CLV72_106271</name>
</gene>
<dbReference type="EC" id="3.4.21.89" evidence="4 7"/>
<protein>
    <recommendedName>
        <fullName evidence="4 7">Signal peptidase I</fullName>
        <ecNumber evidence="4 7">3.4.21.89</ecNumber>
    </recommendedName>
</protein>
<keyword evidence="7" id="KW-0645">Protease</keyword>
<keyword evidence="5 7" id="KW-0378">Hydrolase</keyword>
<sequence>MSDDSDSETRGGSGTPGAPGVSGDNDGSGTPGRSAATADADPPGGASADDADGGTDDTAEPTRRTRKKGSGSFWKELPILIAIALVLSFAIQTWVVRPYYVPSGSMENTLQIDDRVFVNKFIYRFTDIQRGDVIVFNGGDSWDEDTVVLPEEPLNPIAGFFNSVSQALGMAPTGRDYVKRVIGLPGDTVECCDVENRVLVNGVPLDEPYLYPGSLETHEEFGPVTVPEGRLWVLGDHRAVSYDSRGHSSDESSDGTISEASVLGQAFMIHWPLDRISMLERPATFDVLGPSASPAAAAPLVLGLALAVPIHLAGRRLWRRGD</sequence>
<feature type="domain" description="Peptidase S26" evidence="9">
    <location>
        <begin position="77"/>
        <end position="271"/>
    </location>
</feature>
<dbReference type="PANTHER" id="PTHR43390">
    <property type="entry name" value="SIGNAL PEPTIDASE I"/>
    <property type="match status" value="1"/>
</dbReference>
<evidence type="ECO:0000256" key="4">
    <source>
        <dbReference type="ARBA" id="ARBA00013208"/>
    </source>
</evidence>
<dbReference type="EMBL" id="PVZC01000006">
    <property type="protein sequence ID" value="PRX97235.1"/>
    <property type="molecule type" value="Genomic_DNA"/>
</dbReference>
<dbReference type="PANTHER" id="PTHR43390:SF1">
    <property type="entry name" value="CHLOROPLAST PROCESSING PEPTIDASE"/>
    <property type="match status" value="1"/>
</dbReference>
<dbReference type="AlphaFoldDB" id="A0A2T0Q0J9"/>
<feature type="compositionally biased region" description="Low complexity" evidence="8">
    <location>
        <begin position="34"/>
        <end position="48"/>
    </location>
</feature>